<feature type="compositionally biased region" description="Low complexity" evidence="1">
    <location>
        <begin position="124"/>
        <end position="133"/>
    </location>
</feature>
<dbReference type="PANTHER" id="PTHR48125">
    <property type="entry name" value="LP07818P1"/>
    <property type="match status" value="1"/>
</dbReference>
<dbReference type="EMBL" id="RSCD01000019">
    <property type="protein sequence ID" value="RSH85603.1"/>
    <property type="molecule type" value="Genomic_DNA"/>
</dbReference>
<reference evidence="2 3" key="1">
    <citation type="submission" date="2018-11" db="EMBL/GenBank/DDBJ databases">
        <title>Genome sequence of Saitozyma podzolica DSM 27192.</title>
        <authorList>
            <person name="Aliyu H."/>
            <person name="Gorte O."/>
            <person name="Ochsenreither K."/>
        </authorList>
    </citation>
    <scope>NUCLEOTIDE SEQUENCE [LARGE SCALE GENOMIC DNA]</scope>
    <source>
        <strain evidence="2 3">DSM 27192</strain>
    </source>
</reference>
<feature type="compositionally biased region" description="Acidic residues" evidence="1">
    <location>
        <begin position="184"/>
        <end position="193"/>
    </location>
</feature>
<feature type="compositionally biased region" description="Polar residues" evidence="1">
    <location>
        <begin position="13"/>
        <end position="24"/>
    </location>
</feature>
<sequence>MKTFAAGKRHGNRSPSSSGPTQPCSGAPSRPIRPLPRRRLAHTASLQPQVKPALAPSPFEHHRSPESDPFLSSTELSSTSEDDLGTALSDIESVVHASPRYSTSVTPDRDGEEVDDFLLKAVGSPSPSLSPKPTRSRSRSRSMSTPTSLPTSPKMRSRIREKGKMIDPEEHMGRERKKFRTSESEGEADDEAEVGSLLGYGSGRRTGKRPAVLQSPPHHVEPTPSIIQITNGLHDMTADSVYEIELHDKVDADLVSSSLVAIPPSPTPAPAPPAGPSKKKKRPAPRYSVDVINAVWQAVIRPGPYKSPQALCAVAHASGDAAALPVFPDVDVQPVQSPLALDSDVEMSEVYDSPMDVSDVEVMTKAVLFSPPRQVQRRPKHLTFCERLPGQHSTANLRRFSPTSLLPMREKPRRKHALPAHAAHATLGSRLFCVKQRVKQSRQPSTCIGQAVMGVIIERRKRQIHRRDLVKEYNARTRDGQWRSMVNAWNGARYVRSIVDGLWWRRTWQFPVPPAIDGGDIATVAPRQLQASDPADPAGERATTNDDYDLPEDLAEAEAVAIDASVHTSAPISVPTAHVDLQRIGSTYQSLARIALAGPVRPQTRRITPGREELRRLRAEAAWQRLVAEEREVEEAEHAMEDQRREERERREEEERDRREEEERERETRQRARMVVAEDRILDHLEQDRLARSARNSGAPSASAHAVARPERLSIASERVPHQVVAAVRSRSPSVIAGPSTSRERSISPAPTDRSDPPEYDSEHDLPVLMPYPVRLGAPLRRRPDPPVLLPEYIDDVYRYSRRSPSPPPPYNAHTDRQTLVAPVFIDEDEDNDDQRVLDGLPGLLPVAEPIIVGAFPGAHAAPAVRQEPAYRNGFDAALDIEEGVAGDEEEQVEGLFGDEGAGEAEVVPVLGAIGGWLGRVWRW</sequence>
<feature type="region of interest" description="Disordered" evidence="1">
    <location>
        <begin position="1"/>
        <end position="223"/>
    </location>
</feature>
<feature type="region of interest" description="Disordered" evidence="1">
    <location>
        <begin position="631"/>
        <end position="672"/>
    </location>
</feature>
<feature type="compositionally biased region" description="Basic and acidic residues" evidence="1">
    <location>
        <begin position="636"/>
        <end position="672"/>
    </location>
</feature>
<proteinExistence type="predicted"/>
<evidence type="ECO:0000256" key="1">
    <source>
        <dbReference type="SAM" id="MobiDB-lite"/>
    </source>
</evidence>
<feature type="compositionally biased region" description="Low complexity" evidence="1">
    <location>
        <begin position="141"/>
        <end position="154"/>
    </location>
</feature>
<dbReference type="PANTHER" id="PTHR48125:SF12">
    <property type="entry name" value="AT HOOK TRANSCRIPTION FACTOR FAMILY-RELATED"/>
    <property type="match status" value="1"/>
</dbReference>
<name>A0A427Y3F7_9TREE</name>
<evidence type="ECO:0000313" key="2">
    <source>
        <dbReference type="EMBL" id="RSH85603.1"/>
    </source>
</evidence>
<protein>
    <submittedName>
        <fullName evidence="2">Uncharacterized protein</fullName>
    </submittedName>
</protein>
<dbReference type="Proteomes" id="UP000279259">
    <property type="component" value="Unassembled WGS sequence"/>
</dbReference>
<feature type="region of interest" description="Disordered" evidence="1">
    <location>
        <begin position="691"/>
        <end position="715"/>
    </location>
</feature>
<accession>A0A427Y3F7</accession>
<gene>
    <name evidence="2" type="ORF">EHS25_003742</name>
</gene>
<feature type="compositionally biased region" description="Basic and acidic residues" evidence="1">
    <location>
        <begin position="753"/>
        <end position="766"/>
    </location>
</feature>
<organism evidence="2 3">
    <name type="scientific">Saitozyma podzolica</name>
    <dbReference type="NCBI Taxonomy" id="1890683"/>
    <lineage>
        <taxon>Eukaryota</taxon>
        <taxon>Fungi</taxon>
        <taxon>Dikarya</taxon>
        <taxon>Basidiomycota</taxon>
        <taxon>Agaricomycotina</taxon>
        <taxon>Tremellomycetes</taxon>
        <taxon>Tremellales</taxon>
        <taxon>Trimorphomycetaceae</taxon>
        <taxon>Saitozyma</taxon>
    </lineage>
</organism>
<feature type="region of interest" description="Disordered" evidence="1">
    <location>
        <begin position="730"/>
        <end position="766"/>
    </location>
</feature>
<feature type="compositionally biased region" description="Pro residues" evidence="1">
    <location>
        <begin position="263"/>
        <end position="275"/>
    </location>
</feature>
<dbReference type="OrthoDB" id="2564824at2759"/>
<keyword evidence="3" id="KW-1185">Reference proteome</keyword>
<dbReference type="AlphaFoldDB" id="A0A427Y3F7"/>
<feature type="region of interest" description="Disordered" evidence="1">
    <location>
        <begin position="261"/>
        <end position="285"/>
    </location>
</feature>
<feature type="compositionally biased region" description="Basic and acidic residues" evidence="1">
    <location>
        <begin position="158"/>
        <end position="173"/>
    </location>
</feature>
<comment type="caution">
    <text evidence="2">The sequence shown here is derived from an EMBL/GenBank/DDBJ whole genome shotgun (WGS) entry which is preliminary data.</text>
</comment>
<evidence type="ECO:0000313" key="3">
    <source>
        <dbReference type="Proteomes" id="UP000279259"/>
    </source>
</evidence>